<reference evidence="4 5" key="2">
    <citation type="submission" date="2013-02" db="EMBL/GenBank/DDBJ databases">
        <title>The Genome Sequence of Plasmodium falciparum Tanzania (2000708).</title>
        <authorList>
            <consortium name="The Broad Institute Genome Sequencing Platform"/>
            <consortium name="The Broad Institute Genome Sequencing Center for Infectious Disease"/>
            <person name="Neafsey D."/>
            <person name="Cheeseman I."/>
            <person name="Volkman S."/>
            <person name="Adams J."/>
            <person name="Walker B."/>
            <person name="Young S.K."/>
            <person name="Zeng Q."/>
            <person name="Gargeya S."/>
            <person name="Fitzgerald M."/>
            <person name="Haas B."/>
            <person name="Abouelleil A."/>
            <person name="Alvarado L."/>
            <person name="Arachchi H.M."/>
            <person name="Berlin A.M."/>
            <person name="Chapman S.B."/>
            <person name="Dewar J."/>
            <person name="Goldberg J."/>
            <person name="Griggs A."/>
            <person name="Gujja S."/>
            <person name="Hansen M."/>
            <person name="Howarth C."/>
            <person name="Imamovic A."/>
            <person name="Larimer J."/>
            <person name="McCowan C."/>
            <person name="Murphy C."/>
            <person name="Neiman D."/>
            <person name="Pearson M."/>
            <person name="Priest M."/>
            <person name="Roberts A."/>
            <person name="Saif S."/>
            <person name="Shea T."/>
            <person name="Sisk P."/>
            <person name="Sykes S."/>
            <person name="Wortman J."/>
            <person name="Nusbaum C."/>
            <person name="Birren B."/>
        </authorList>
    </citation>
    <scope>NUCLEOTIDE SEQUENCE [LARGE SCALE GENOMIC DNA]</scope>
    <source>
        <strain evidence="5">Tanzania (2000708)</strain>
    </source>
</reference>
<dbReference type="Gene3D" id="1.10.1900.40">
    <property type="entry name" value="Acidic terminal segments, variant surface antigen of PfEMP1"/>
    <property type="match status" value="3"/>
</dbReference>
<evidence type="ECO:0008006" key="6">
    <source>
        <dbReference type="Google" id="ProtNLM"/>
    </source>
</evidence>
<feature type="compositionally biased region" description="Polar residues" evidence="1">
    <location>
        <begin position="325"/>
        <end position="341"/>
    </location>
</feature>
<evidence type="ECO:0000313" key="4">
    <source>
        <dbReference type="EMBL" id="ETW35249.1"/>
    </source>
</evidence>
<feature type="region of interest" description="Disordered" evidence="1">
    <location>
        <begin position="174"/>
        <end position="229"/>
    </location>
</feature>
<dbReference type="Gene3D" id="1.20.1310.20">
    <property type="entry name" value="Duffy-antigen binding domain"/>
    <property type="match status" value="1"/>
</dbReference>
<dbReference type="InterPro" id="IPR029211">
    <property type="entry name" value="PfEMP1_ATS"/>
</dbReference>
<feature type="compositionally biased region" description="Polar residues" evidence="1">
    <location>
        <begin position="210"/>
        <end position="221"/>
    </location>
</feature>
<evidence type="ECO:0000313" key="5">
    <source>
        <dbReference type="Proteomes" id="UP000030708"/>
    </source>
</evidence>
<dbReference type="GO" id="GO:0016020">
    <property type="term" value="C:membrane"/>
    <property type="evidence" value="ECO:0007669"/>
    <property type="project" value="InterPro"/>
</dbReference>
<dbReference type="Pfam" id="PF15445">
    <property type="entry name" value="ATS"/>
    <property type="match status" value="3"/>
</dbReference>
<feature type="region of interest" description="Disordered" evidence="1">
    <location>
        <begin position="319"/>
        <end position="347"/>
    </location>
</feature>
<reference evidence="4 5" key="1">
    <citation type="submission" date="2013-02" db="EMBL/GenBank/DDBJ databases">
        <title>The Genome Annotation of Plasmodium falciparum Tanzania (2000708).</title>
        <authorList>
            <consortium name="The Broad Institute Genome Sequencing Platform"/>
            <consortium name="The Broad Institute Genome Sequencing Center for Infectious Disease"/>
            <person name="Neafsey D."/>
            <person name="Hoffman S."/>
            <person name="Volkman S."/>
            <person name="Rosenthal P."/>
            <person name="Walker B."/>
            <person name="Young S.K."/>
            <person name="Zeng Q."/>
            <person name="Gargeya S."/>
            <person name="Fitzgerald M."/>
            <person name="Haas B."/>
            <person name="Abouelleil A."/>
            <person name="Allen A.W."/>
            <person name="Alvarado L."/>
            <person name="Arachchi H.M."/>
            <person name="Berlin A.M."/>
            <person name="Chapman S.B."/>
            <person name="Gainer-Dewar J."/>
            <person name="Goldberg J."/>
            <person name="Griggs A."/>
            <person name="Gujja S."/>
            <person name="Hansen M."/>
            <person name="Howarth C."/>
            <person name="Imamovic A."/>
            <person name="Ireland A."/>
            <person name="Larimer J."/>
            <person name="McCowan C."/>
            <person name="Murphy C."/>
            <person name="Pearson M."/>
            <person name="Poon T.W."/>
            <person name="Priest M."/>
            <person name="Roberts A."/>
            <person name="Saif S."/>
            <person name="Shea T."/>
            <person name="Sisk P."/>
            <person name="Sykes S."/>
            <person name="Wortman J."/>
            <person name="Nusbaum C."/>
            <person name="Birren B."/>
        </authorList>
    </citation>
    <scope>NUCLEOTIDE SEQUENCE [LARGE SCALE GENOMIC DNA]</scope>
    <source>
        <strain evidence="5">Tanzania (2000708)</strain>
    </source>
</reference>
<feature type="domain" description="Plasmodium falciparum erythrocyte membrane protein 1 acidic terminal segment" evidence="3">
    <location>
        <begin position="623"/>
        <end position="711"/>
    </location>
</feature>
<evidence type="ECO:0000256" key="1">
    <source>
        <dbReference type="SAM" id="MobiDB-lite"/>
    </source>
</evidence>
<name>A0A024W2T6_PLAFA</name>
<dbReference type="InterPro" id="IPR008602">
    <property type="entry name" value="Duffy-antigen-binding"/>
</dbReference>
<dbReference type="GO" id="GO:0046789">
    <property type="term" value="F:host cell surface receptor binding"/>
    <property type="evidence" value="ECO:0007669"/>
    <property type="project" value="InterPro"/>
</dbReference>
<dbReference type="InterPro" id="IPR042202">
    <property type="entry name" value="Duffy-ag-bd_sf"/>
</dbReference>
<gene>
    <name evidence="4" type="ORF">PFTANZ_04048</name>
</gene>
<feature type="domain" description="Duffy-antigen binding" evidence="2">
    <location>
        <begin position="60"/>
        <end position="166"/>
    </location>
</feature>
<dbReference type="Proteomes" id="UP000030708">
    <property type="component" value="Unassembled WGS sequence"/>
</dbReference>
<dbReference type="AlphaFoldDB" id="A0A024W2T6"/>
<accession>A0A024W2T6</accession>
<dbReference type="SUPFAM" id="SSF140924">
    <property type="entry name" value="Duffy binding domain-like"/>
    <property type="match status" value="1"/>
</dbReference>
<dbReference type="Pfam" id="PF05424">
    <property type="entry name" value="Duffy_binding"/>
    <property type="match status" value="1"/>
</dbReference>
<feature type="compositionally biased region" description="Low complexity" evidence="1">
    <location>
        <begin position="191"/>
        <end position="204"/>
    </location>
</feature>
<protein>
    <recommendedName>
        <fullName evidence="6">Plasmodium falciparum erythrocyte membrane protein 1 acidic terminal segment domain-containing protein</fullName>
    </recommendedName>
</protein>
<organism evidence="4 5">
    <name type="scientific">Plasmodium falciparum Tanzania</name>
    <name type="common">2000708</name>
    <dbReference type="NCBI Taxonomy" id="1036725"/>
    <lineage>
        <taxon>Eukaryota</taxon>
        <taxon>Sar</taxon>
        <taxon>Alveolata</taxon>
        <taxon>Apicomplexa</taxon>
        <taxon>Aconoidasida</taxon>
        <taxon>Haemosporida</taxon>
        <taxon>Plasmodiidae</taxon>
        <taxon>Plasmodium</taxon>
        <taxon>Plasmodium (Laverania)</taxon>
    </lineage>
</organism>
<proteinExistence type="predicted"/>
<dbReference type="EMBL" id="KI926481">
    <property type="protein sequence ID" value="ETW35249.1"/>
    <property type="molecule type" value="Genomic_DNA"/>
</dbReference>
<dbReference type="InterPro" id="IPR044932">
    <property type="entry name" value="PfEMP1_ATS_sf"/>
</dbReference>
<evidence type="ECO:0000259" key="2">
    <source>
        <dbReference type="Pfam" id="PF05424"/>
    </source>
</evidence>
<sequence>MTLSSCGTTNKTMTNIAKDILEGEVSRLKARDVIDKLKGSIFDVWEPDNKNVKHNHKNVILSPKRQYMCTTNLENLVVDSVTRTGNNNASNTFLGDVLLASNKESQNITQYHPGVSSKDQPDVCGDVRYSFADIADIIRGTDVWSKQSQQMLLQAETSVLSEINKTISLFRSIGDDSGRQGGGASQHDTQSISSSSSSLSSSSSSPPPSQNLDTSRSNPSQPKLRPTKLFDVIDIPKGEYGMPTKISPNRYIPYASGKYRGKRYIYLEGDSATDSGYTDHYSDITSSSESEYQELDINDIYVPGSPKYKTLIEVVLEPSKRDTSNKSSGTKDTQNITPSDTPRNKPINDVEWNSLKNDFISNILQNSQMDLPQNNINRDTSINTHPDIGILHDRMQEKHFITSIHDRDLQNGEELTYNINLDDHKNMNFSTNDDNIPPKNNQNDLYTDIDLINDSIRGNHNVDIYDELFKRKENELYMIKYTKNTVTNTYNVAKQTYSNPIHNQIDLFHKRFERNRYMCEMWNNKNNNNKKYEILNKNERNKHKKPKLRPTKLIRVIDIPQNDYGIPYKSSTNRYVPYTSDRYIGKTYIYVEESPRSIDHYIDYYGDTTDITSSSYGGYTNDTHIYDKHDSNKLTDNEWNRLKQDFILQYFKDLPNGLNNQLPNENTIDDNMYKDIQHNDHILDVNKEEKPFITSIHDRFLENNQQNTYNI</sequence>
<feature type="domain" description="Plasmodium falciparum erythrocyte membrane protein 1 acidic terminal segment" evidence="3">
    <location>
        <begin position="227"/>
        <end position="541"/>
    </location>
</feature>
<feature type="domain" description="Plasmodium falciparum erythrocyte membrane protein 1 acidic terminal segment" evidence="3">
    <location>
        <begin position="543"/>
        <end position="615"/>
    </location>
</feature>
<evidence type="ECO:0000259" key="3">
    <source>
        <dbReference type="Pfam" id="PF15445"/>
    </source>
</evidence>